<organism evidence="2 3">
    <name type="scientific">Temnothorax curvispinosus</name>
    <dbReference type="NCBI Taxonomy" id="300111"/>
    <lineage>
        <taxon>Eukaryota</taxon>
        <taxon>Metazoa</taxon>
        <taxon>Ecdysozoa</taxon>
        <taxon>Arthropoda</taxon>
        <taxon>Hexapoda</taxon>
        <taxon>Insecta</taxon>
        <taxon>Pterygota</taxon>
        <taxon>Neoptera</taxon>
        <taxon>Endopterygota</taxon>
        <taxon>Hymenoptera</taxon>
        <taxon>Apocrita</taxon>
        <taxon>Aculeata</taxon>
        <taxon>Formicoidea</taxon>
        <taxon>Formicidae</taxon>
        <taxon>Myrmicinae</taxon>
        <taxon>Temnothorax</taxon>
    </lineage>
</organism>
<reference evidence="3" key="1">
    <citation type="submission" date="2025-08" db="UniProtKB">
        <authorList>
            <consortium name="RefSeq"/>
        </authorList>
    </citation>
    <scope>IDENTIFICATION</scope>
    <source>
        <tissue evidence="3">Whole body</tissue>
    </source>
</reference>
<accession>A0A6J1R3E5</accession>
<feature type="signal peptide" evidence="1">
    <location>
        <begin position="1"/>
        <end position="17"/>
    </location>
</feature>
<dbReference type="GeneID" id="112465371"/>
<protein>
    <submittedName>
        <fullName evidence="3">Uncharacterized protein LOC112465371 isoform X1</fullName>
    </submittedName>
</protein>
<evidence type="ECO:0000313" key="3">
    <source>
        <dbReference type="RefSeq" id="XP_024888653.1"/>
    </source>
</evidence>
<gene>
    <name evidence="3" type="primary">LOC112465371</name>
</gene>
<evidence type="ECO:0000313" key="2">
    <source>
        <dbReference type="Proteomes" id="UP000504618"/>
    </source>
</evidence>
<dbReference type="Proteomes" id="UP000504618">
    <property type="component" value="Unplaced"/>
</dbReference>
<keyword evidence="2" id="KW-1185">Reference proteome</keyword>
<proteinExistence type="predicted"/>
<feature type="chain" id="PRO_5027018051" evidence="1">
    <location>
        <begin position="18"/>
        <end position="1586"/>
    </location>
</feature>
<dbReference type="RefSeq" id="XP_024888653.1">
    <property type="nucleotide sequence ID" value="XM_025032885.1"/>
</dbReference>
<keyword evidence="1" id="KW-0732">Signal</keyword>
<sequence>MLREPLLIFTLICVTQCEHSPYSKEDIYAILDRTRAYFKNLSNGKILIIWYLNIIKITVLISETFLAYDPLNNDTLNNINNEIAKYMNDTTEAIRQKIKRQKRDLPNERSRGVNVLQGFEETLPLELSDFQDTAFFSIQDEHRLLWFAAAVDSSNMLLYQFVDDKAQLVGTYPQYNGKRIIVNNYNANTFIAVQKDTDGIIILRLSKNKSGRYELRFKQELEIPEVVHMSMWLGMNQLYLGIASESRVFIYVWLGENFDKIDTLLYGARKLLPFQNKSFMHVVVVGSLTKILRFSVRSNRFVEMQELRYANDVSSFHFKEGHFEERFLVLADNESTILYKEMYGRFVPFQRIAHPTRYIHSLTMENTVILLALEQGTVRIYQYNGWRFVELSTKLSNIRQIHSIRLYEDEDVLVACNQVGEWKFLRPTWTVKKTWEEIQEEIAAWCSETKRKASQRTFVKLPDLKNPVISNAHIGQLRVQNINGQNAEELVRLTKQYKRTNAKLNLTRSLLAEKTEDAKHAILHGKNISVKFKYVESEPNQVLQFAKLKVPTINNWKCPVPNFKIDDIFVKESVNGILMRDLQERTLKVSGDQVISGNHLFTNLHATNVSIPLNIATRSFNQTVYMKEAKVNNLCLTEDAFFLPLNGSTTVMNGSLTAAKVRVTGLVEASSIRLRGKESEKLKPLKEILTPLTLHGDRFLQNVTFRNFARAKDIVRPRGLSVKEILENIVPLDSNVSTHLILSSDKTQWSNVTLCDFITNWVTKNSAETIVISGIKYTNNSVLLSRTAYENLPIPKLTIPLCAEEVIIPEIITSPIKMGDVIVKNLNVSHVLGARNLNTTVFDSVSALQSTDFSTKLFTGQVFVKNISASKIKGTNLKDFKIEMNKWVSVNRFKGPVNIAKLVVNNLETPAYLNLSLPRRVKNVVVKGDSDIEKINNIDIQSFIENVLKVDDPISLGHVTFARGFMSNNVHASHSTLKLSHLDTHLNLGSKRISTTLSAEAINVPQTFGYVASDAPSTFIVQGSVRFLEEPAIQNINDMNLKQLSEDLWMANQDTVLSGSNMNLENITLEGNVTLMNENNSLNVKMWLNMKSRILSKTKPQHISVLASFKNVEVPAIKAENNSTLQSLDLNLNNLLTNSLMRNTAQIIDAAWNFEELYINNMNWDGKFNGIDLNTDIVRRGAEQNIVVGKKTISGLTTKNLWSLNINFWNFTKHALTQRCQRKLYVIKGQKIFNNITLNNLSVRHTIMGRNIDDALLKFGNQTLFGTKRIKGQLNAPSLIIDGTMNDVNLTKLMNEQMKKHKAVQTIESKMDFRNDLEVYGNITIDGLYEGINLTNIGSQNEIDTVLNRMTEVVALTEDMKTALQNRAIYVSKFEAVDEDVLLAASNISNAENVKHMNLNSTCLCESENISFCNDTELLNVVAGTNISSFMTEKLIRLDDAIFLVLVSTDFVSIYSFIDEKQFSQVAGLYVPGIFEVSVESIDNSLWIFLRLSEETLILRYHTWNELEQYVLPGSASFVISKTPNSQHLLIRSDGMWNLGRLFRPEHIFKMPLEGRIETFALGADYYVKATTENSTIVLKARYVGN</sequence>
<evidence type="ECO:0000256" key="1">
    <source>
        <dbReference type="SAM" id="SignalP"/>
    </source>
</evidence>
<dbReference type="OrthoDB" id="188713at2759"/>
<name>A0A6J1R3E5_9HYME</name>